<dbReference type="EMBL" id="LWAF01000007">
    <property type="protein sequence ID" value="ODN30395.1"/>
    <property type="molecule type" value="Genomic_DNA"/>
</dbReference>
<keyword evidence="1" id="KW-0472">Membrane</keyword>
<dbReference type="Gene3D" id="3.40.50.1820">
    <property type="entry name" value="alpha/beta hydrolase"/>
    <property type="match status" value="1"/>
</dbReference>
<evidence type="ECO:0000313" key="2">
    <source>
        <dbReference type="EMBL" id="ODN30395.1"/>
    </source>
</evidence>
<reference evidence="3" key="1">
    <citation type="submission" date="2016-04" db="EMBL/GenBank/DDBJ databases">
        <title>The genome sequence project of a novel Fervidobacterium isolate from a hot spring in Thailand.</title>
        <authorList>
            <person name="Gonzalez J.M."/>
            <person name="Cuecas A."/>
            <person name="Kanoksilapatham W."/>
        </authorList>
    </citation>
    <scope>NUCLEOTIDE SEQUENCE [LARGE SCALE GENOMIC DNA]</scope>
    <source>
        <strain evidence="3">FC2004</strain>
    </source>
</reference>
<dbReference type="InterPro" id="IPR029058">
    <property type="entry name" value="AB_hydrolase_fold"/>
</dbReference>
<keyword evidence="1" id="KW-0812">Transmembrane</keyword>
<dbReference type="Pfam" id="PF10142">
    <property type="entry name" value="PhoPQ_related"/>
    <property type="match status" value="1"/>
</dbReference>
<accession>A0A1E3G2A4</accession>
<dbReference type="InterPro" id="IPR009199">
    <property type="entry name" value="PhoPQ-act_pathogen-rel_PqaA"/>
</dbReference>
<dbReference type="PANTHER" id="PTHR31497">
    <property type="entry name" value="AUTOCRINE PROLIFERATION REPRESSOR PROTEIN A"/>
    <property type="match status" value="1"/>
</dbReference>
<name>A0A1E3G2A4_9BACT</name>
<organism evidence="2 3">
    <name type="scientific">Fervidobacterium thailandense</name>
    <dbReference type="NCBI Taxonomy" id="1008305"/>
    <lineage>
        <taxon>Bacteria</taxon>
        <taxon>Thermotogati</taxon>
        <taxon>Thermotogota</taxon>
        <taxon>Thermotogae</taxon>
        <taxon>Thermotogales</taxon>
        <taxon>Fervidobacteriaceae</taxon>
        <taxon>Fervidobacterium</taxon>
    </lineage>
</organism>
<dbReference type="PANTHER" id="PTHR31497:SF0">
    <property type="entry name" value="AUTOCRINE PROLIFERATION REPRESSOR PROTEIN A"/>
    <property type="match status" value="1"/>
</dbReference>
<dbReference type="OrthoDB" id="8950502at2"/>
<evidence type="ECO:0000313" key="3">
    <source>
        <dbReference type="Proteomes" id="UP000094570"/>
    </source>
</evidence>
<dbReference type="STRING" id="1008305.A4H02_05990"/>
<dbReference type="Proteomes" id="UP000094570">
    <property type="component" value="Unassembled WGS sequence"/>
</dbReference>
<keyword evidence="3" id="KW-1185">Reference proteome</keyword>
<feature type="transmembrane region" description="Helical" evidence="1">
    <location>
        <begin position="7"/>
        <end position="26"/>
    </location>
</feature>
<gene>
    <name evidence="2" type="ORF">A4H02_05990</name>
</gene>
<evidence type="ECO:0000256" key="1">
    <source>
        <dbReference type="SAM" id="Phobius"/>
    </source>
</evidence>
<dbReference type="SUPFAM" id="SSF53474">
    <property type="entry name" value="alpha/beta-Hydrolases"/>
    <property type="match status" value="1"/>
</dbReference>
<evidence type="ECO:0008006" key="4">
    <source>
        <dbReference type="Google" id="ProtNLM"/>
    </source>
</evidence>
<keyword evidence="1" id="KW-1133">Transmembrane helix</keyword>
<proteinExistence type="predicted"/>
<protein>
    <recommendedName>
        <fullName evidence="4">PhoPQ-activated pathogenicity-like protein PqaA type</fullName>
    </recommendedName>
</protein>
<sequence>MEHTWKFWTSVAVILIFASVFSALLFGQLDLLEYVRYSGTPSYKVISSFSSLVGGRSFVLEVTSQKWRNMDWIHKVLVYIPRRLSFKSHAIVVINGSAPRDLTQSVNQFVTIAELLGAPVVSLWDVPNQPIFGLREDALIAYTFYQYYQSGEPDWPLLFPMVKSVISTMDCVQEFLQMQGLRVEKFLVTGASKRGWTAYLVGAVDPRVMAIVPIVYDNLNMPKQMRKQLEMYGKFSEQIRDYSRYSFTEMVATSEEIPDLVRAVDPYFYDIPVPKLLILGSNDPYWVVDSSEIYFADLSGPKYIRVFPNEGHDIRNVTEIVNSIRAFFLLCVGESFPTVDWKFDGEDFIVKTDSQVEFARFWYAYSESLDFRKSTWKSFEMGMEHVVQTETGEFLIRAKPNDFLIKDKNLAFFVEIGLIRDGIAFVVTTTPKVLRIK</sequence>
<comment type="caution">
    <text evidence="2">The sequence shown here is derived from an EMBL/GenBank/DDBJ whole genome shotgun (WGS) entry which is preliminary data.</text>
</comment>
<dbReference type="AlphaFoldDB" id="A0A1E3G2A4"/>